<name>A0A1I6KFH5_9SPHN</name>
<dbReference type="GO" id="GO:0003700">
    <property type="term" value="F:DNA-binding transcription factor activity"/>
    <property type="evidence" value="ECO:0007669"/>
    <property type="project" value="InterPro"/>
</dbReference>
<evidence type="ECO:0000313" key="5">
    <source>
        <dbReference type="EMBL" id="SFR89963.1"/>
    </source>
</evidence>
<dbReference type="EMBL" id="FOZG01000001">
    <property type="protein sequence ID" value="SFR89963.1"/>
    <property type="molecule type" value="Genomic_DNA"/>
</dbReference>
<gene>
    <name evidence="5" type="ORF">SAMN05192580_1678</name>
</gene>
<dbReference type="STRING" id="1166337.SAMN05192580_1678"/>
<dbReference type="Proteomes" id="UP000198824">
    <property type="component" value="Unassembled WGS sequence"/>
</dbReference>
<organism evidence="5 6">
    <name type="scientific">Sphingomonas jatrophae</name>
    <dbReference type="NCBI Taxonomy" id="1166337"/>
    <lineage>
        <taxon>Bacteria</taxon>
        <taxon>Pseudomonadati</taxon>
        <taxon>Pseudomonadota</taxon>
        <taxon>Alphaproteobacteria</taxon>
        <taxon>Sphingomonadales</taxon>
        <taxon>Sphingomonadaceae</taxon>
        <taxon>Sphingomonas</taxon>
    </lineage>
</organism>
<feature type="domain" description="HTH araC/xylS-type" evidence="4">
    <location>
        <begin position="180"/>
        <end position="281"/>
    </location>
</feature>
<evidence type="ECO:0000256" key="3">
    <source>
        <dbReference type="ARBA" id="ARBA00023163"/>
    </source>
</evidence>
<proteinExistence type="predicted"/>
<dbReference type="SMART" id="SM00342">
    <property type="entry name" value="HTH_ARAC"/>
    <property type="match status" value="1"/>
</dbReference>
<dbReference type="RefSeq" id="WP_093313200.1">
    <property type="nucleotide sequence ID" value="NZ_FOZG01000001.1"/>
</dbReference>
<dbReference type="Pfam" id="PF12833">
    <property type="entry name" value="HTH_18"/>
    <property type="match status" value="1"/>
</dbReference>
<sequence length="304" mass="33746">METHHSHETVARLDSRLFSLQLATHMQPAADYEVYEEPDHVLALQRVQSLGACEGRYKTGGARDYSSIGRLMFLPAGMPLEVRTRCRPEQVVRCVFTTEALGVYGGACDVYDRGALSTFLNVRRREMIELMTLVGEELASPGLARETLAESLGIALLIQFARYVSVHSQGDVGYRGGLARRHLRLIKEAVEEGDRCPSLSELSELVGLSLRHLTRAFKQTTGITVYTYVEQVRLSKTKALLADTDMLMKEIAAALGFSCASSLSVAFRKLTGETPQDYRKRHRRAQTRIVVPTAMPRSAGLLLS</sequence>
<dbReference type="PROSITE" id="PS01124">
    <property type="entry name" value="HTH_ARAC_FAMILY_2"/>
    <property type="match status" value="1"/>
</dbReference>
<evidence type="ECO:0000256" key="1">
    <source>
        <dbReference type="ARBA" id="ARBA00023015"/>
    </source>
</evidence>
<dbReference type="SUPFAM" id="SSF46689">
    <property type="entry name" value="Homeodomain-like"/>
    <property type="match status" value="2"/>
</dbReference>
<reference evidence="5 6" key="1">
    <citation type="submission" date="2016-10" db="EMBL/GenBank/DDBJ databases">
        <authorList>
            <person name="de Groot N.N."/>
        </authorList>
    </citation>
    <scope>NUCLEOTIDE SEQUENCE [LARGE SCALE GENOMIC DNA]</scope>
    <source>
        <strain evidence="5 6">S5-249</strain>
    </source>
</reference>
<dbReference type="InterPro" id="IPR009057">
    <property type="entry name" value="Homeodomain-like_sf"/>
</dbReference>
<evidence type="ECO:0000313" key="6">
    <source>
        <dbReference type="Proteomes" id="UP000198824"/>
    </source>
</evidence>
<dbReference type="GO" id="GO:0043565">
    <property type="term" value="F:sequence-specific DNA binding"/>
    <property type="evidence" value="ECO:0007669"/>
    <property type="project" value="InterPro"/>
</dbReference>
<keyword evidence="2" id="KW-0238">DNA-binding</keyword>
<dbReference type="InterPro" id="IPR018062">
    <property type="entry name" value="HTH_AraC-typ_CS"/>
</dbReference>
<evidence type="ECO:0000259" key="4">
    <source>
        <dbReference type="PROSITE" id="PS01124"/>
    </source>
</evidence>
<accession>A0A1I6KFH5</accession>
<keyword evidence="1" id="KW-0805">Transcription regulation</keyword>
<dbReference type="Gene3D" id="1.10.10.60">
    <property type="entry name" value="Homeodomain-like"/>
    <property type="match status" value="2"/>
</dbReference>
<dbReference type="InterPro" id="IPR050204">
    <property type="entry name" value="AraC_XylS_family_regulators"/>
</dbReference>
<evidence type="ECO:0000256" key="2">
    <source>
        <dbReference type="ARBA" id="ARBA00023125"/>
    </source>
</evidence>
<keyword evidence="3" id="KW-0804">Transcription</keyword>
<dbReference type="PANTHER" id="PTHR46796">
    <property type="entry name" value="HTH-TYPE TRANSCRIPTIONAL ACTIVATOR RHAS-RELATED"/>
    <property type="match status" value="1"/>
</dbReference>
<dbReference type="AlphaFoldDB" id="A0A1I6KFH5"/>
<dbReference type="InterPro" id="IPR018060">
    <property type="entry name" value="HTH_AraC"/>
</dbReference>
<protein>
    <submittedName>
        <fullName evidence="5">AraC family transcriptional regulator</fullName>
    </submittedName>
</protein>
<dbReference type="PANTHER" id="PTHR46796:SF6">
    <property type="entry name" value="ARAC SUBFAMILY"/>
    <property type="match status" value="1"/>
</dbReference>
<dbReference type="PROSITE" id="PS00041">
    <property type="entry name" value="HTH_ARAC_FAMILY_1"/>
    <property type="match status" value="1"/>
</dbReference>
<keyword evidence="6" id="KW-1185">Reference proteome</keyword>
<dbReference type="OrthoDB" id="282744at2"/>